<name>A0A1W2DIU5_9BACT</name>
<dbReference type="PANTHER" id="PTHR43031">
    <property type="entry name" value="FAD-DEPENDENT OXIDOREDUCTASE"/>
    <property type="match status" value="1"/>
</dbReference>
<gene>
    <name evidence="2" type="ORF">SAMN02746065_11810</name>
</gene>
<accession>A0A1W2DIU5</accession>
<dbReference type="PANTHER" id="PTHR43031:SF1">
    <property type="entry name" value="PYRIDINE NUCLEOTIDE-DISULPHIDE OXIDOREDUCTASE"/>
    <property type="match status" value="1"/>
</dbReference>
<dbReference type="InterPro" id="IPR036873">
    <property type="entry name" value="Rhodanese-like_dom_sf"/>
</dbReference>
<dbReference type="GO" id="GO:0016740">
    <property type="term" value="F:transferase activity"/>
    <property type="evidence" value="ECO:0007669"/>
    <property type="project" value="UniProtKB-KW"/>
</dbReference>
<dbReference type="InterPro" id="IPR050229">
    <property type="entry name" value="GlpE_sulfurtransferase"/>
</dbReference>
<evidence type="ECO:0000313" key="2">
    <source>
        <dbReference type="EMBL" id="SMC97375.1"/>
    </source>
</evidence>
<reference evidence="2 3" key="1">
    <citation type="submission" date="2017-04" db="EMBL/GenBank/DDBJ databases">
        <authorList>
            <person name="Afonso C.L."/>
            <person name="Miller P.J."/>
            <person name="Scott M.A."/>
            <person name="Spackman E."/>
            <person name="Goraichik I."/>
            <person name="Dimitrov K.M."/>
            <person name="Suarez D.L."/>
            <person name="Swayne D.E."/>
        </authorList>
    </citation>
    <scope>NUCLEOTIDE SEQUENCE [LARGE SCALE GENOMIC DNA]</scope>
    <source>
        <strain evidence="2 3">DSM 3385</strain>
    </source>
</reference>
<dbReference type="SMART" id="SM00450">
    <property type="entry name" value="RHOD"/>
    <property type="match status" value="1"/>
</dbReference>
<evidence type="ECO:0000259" key="1">
    <source>
        <dbReference type="PROSITE" id="PS50206"/>
    </source>
</evidence>
<keyword evidence="2" id="KW-0808">Transferase</keyword>
<dbReference type="OrthoDB" id="9807812at2"/>
<evidence type="ECO:0000313" key="3">
    <source>
        <dbReference type="Proteomes" id="UP000192418"/>
    </source>
</evidence>
<protein>
    <submittedName>
        <fullName evidence="2">Rhodanese-related sulfurtransferase</fullName>
    </submittedName>
</protein>
<dbReference type="Proteomes" id="UP000192418">
    <property type="component" value="Unassembled WGS sequence"/>
</dbReference>
<proteinExistence type="predicted"/>
<dbReference type="STRING" id="1121400.SAMN02746065_11810"/>
<dbReference type="EMBL" id="FWXY01000018">
    <property type="protein sequence ID" value="SMC97375.1"/>
    <property type="molecule type" value="Genomic_DNA"/>
</dbReference>
<dbReference type="Gene3D" id="3.40.250.10">
    <property type="entry name" value="Rhodanese-like domain"/>
    <property type="match status" value="1"/>
</dbReference>
<dbReference type="AlphaFoldDB" id="A0A1W2DIU5"/>
<dbReference type="SUPFAM" id="SSF52821">
    <property type="entry name" value="Rhodanese/Cell cycle control phosphatase"/>
    <property type="match status" value="1"/>
</dbReference>
<sequence>MNELNQVLTEMDFEFFSSGEHGMSIEGMRKVLGNENFIFLDIRSDKEVKYLSFPFAVHIPLNKLPERLGELSKEKIIITFCSSIFRGAVAYTFLRANGFENVKGLTATVEEMVKAFKPGPLAKM</sequence>
<dbReference type="PROSITE" id="PS50206">
    <property type="entry name" value="RHODANESE_3"/>
    <property type="match status" value="1"/>
</dbReference>
<feature type="domain" description="Rhodanese" evidence="1">
    <location>
        <begin position="33"/>
        <end position="114"/>
    </location>
</feature>
<dbReference type="RefSeq" id="WP_084070411.1">
    <property type="nucleotide sequence ID" value="NZ_FWXY01000018.1"/>
</dbReference>
<dbReference type="Pfam" id="PF00581">
    <property type="entry name" value="Rhodanese"/>
    <property type="match status" value="1"/>
</dbReference>
<organism evidence="2 3">
    <name type="scientific">Desulfocicer vacuolatum DSM 3385</name>
    <dbReference type="NCBI Taxonomy" id="1121400"/>
    <lineage>
        <taxon>Bacteria</taxon>
        <taxon>Pseudomonadati</taxon>
        <taxon>Thermodesulfobacteriota</taxon>
        <taxon>Desulfobacteria</taxon>
        <taxon>Desulfobacterales</taxon>
        <taxon>Desulfobacteraceae</taxon>
        <taxon>Desulfocicer</taxon>
    </lineage>
</organism>
<keyword evidence="3" id="KW-1185">Reference proteome</keyword>
<dbReference type="InterPro" id="IPR001763">
    <property type="entry name" value="Rhodanese-like_dom"/>
</dbReference>